<evidence type="ECO:0000256" key="2">
    <source>
        <dbReference type="SAM" id="Phobius"/>
    </source>
</evidence>
<evidence type="ECO:0000259" key="3">
    <source>
        <dbReference type="SMART" id="SM00458"/>
    </source>
</evidence>
<dbReference type="SMART" id="SM00458">
    <property type="entry name" value="RICIN"/>
    <property type="match status" value="1"/>
</dbReference>
<dbReference type="AlphaFoldDB" id="A0A6C0HER3"/>
<protein>
    <recommendedName>
        <fullName evidence="3">Ricin B lectin domain-containing protein</fullName>
    </recommendedName>
</protein>
<dbReference type="PROSITE" id="PS50231">
    <property type="entry name" value="RICIN_B_LECTIN"/>
    <property type="match status" value="1"/>
</dbReference>
<sequence>METTTIVIIVVVLILLVVVGIVMTKPKSEVEVDTELAKDVAEAETELEEKTADLQAANEELAANPTEEKAVEVAKKAEEVKEASAKVEEKKTEQAVETAKKIDCKVSEWGEFSQCEKVGDAWKKKKTRSILTQPSGGGVACPSDLEMSEVCKSVDCVTERQEWSKCKFDDKGRFSRTRGTNILTQPMYGGKSCDDIQDYESCGDQLLGIGDDGNLYITSQLSPSDWVMIPNSALPQQQAVSVLGAGGTTNLKLIDITIAKDGRILASASNGEIYMKDRIADNTVAPWYQMGGGSNGSLIAICALNNNKLLGIGTNYNLFIKDGFNSNAEEAWTGIGFEAPRVISQLPTGQIFCTGITSNAPKGIPAIKPLKENNGFVTFIRQNLRGGDWIRVPTLDGVVKLVPMSNTKIIGIDKNGKLVSTNFNIIVTGSLLASATKYEGDGWKEIGNASVGNVSIISFTVVPAKFLSINNHYYPNVLRYTQFPNQGPFLIKNISKRGDMCIDDGGATTAGQFKMTMKKCDENRKNQLFTYDSSTKQIKSVNTPGLCVDDGGGATRGSTKFHLWNCDANNQNQKFEYDSDKKLIKSATKSNLCLDDDAGKGETFHLWDCDANNNNQKYALYGKGTLGPSPFSKGRYVSVGYINRSSPNYLHVASIEVFDQYNNLISRGKPTTQTTKYSDGDNPIFVVDKDSYGGISHTKQGTNEFFEIDLGKEYEISRIVVYNRPDCCQDRLEQARIIISTSSNRANPVYTSDELTSALFQWVYPPSVAVHEDIDAGYGDVPRGFYNIFPEADGKLAPLVRCREIGDRPNTRISCSTPDTFDLNTYNGKSIKDILGNLYNFPSNFIRMFKRRQTPDPHDTF</sequence>
<accession>A0A6C0HER3</accession>
<dbReference type="SUPFAM" id="SSF50370">
    <property type="entry name" value="Ricin B-like lectins"/>
    <property type="match status" value="1"/>
</dbReference>
<keyword evidence="1" id="KW-0175">Coiled coil</keyword>
<dbReference type="Gene3D" id="2.60.120.260">
    <property type="entry name" value="Galactose-binding domain-like"/>
    <property type="match status" value="1"/>
</dbReference>
<dbReference type="Gene3D" id="2.20.100.10">
    <property type="entry name" value="Thrombospondin type-1 (TSP1) repeat"/>
    <property type="match status" value="1"/>
</dbReference>
<dbReference type="InterPro" id="IPR036383">
    <property type="entry name" value="TSP1_rpt_sf"/>
</dbReference>
<dbReference type="PANTHER" id="PTHR45713">
    <property type="entry name" value="FTP DOMAIN-CONTAINING PROTEIN"/>
    <property type="match status" value="1"/>
</dbReference>
<keyword evidence="2" id="KW-0812">Transmembrane</keyword>
<name>A0A6C0HER3_9ZZZZ</name>
<evidence type="ECO:0000313" key="4">
    <source>
        <dbReference type="EMBL" id="QHT78503.1"/>
    </source>
</evidence>
<dbReference type="InterPro" id="IPR008979">
    <property type="entry name" value="Galactose-bd-like_sf"/>
</dbReference>
<dbReference type="PROSITE" id="PS50092">
    <property type="entry name" value="TSP1"/>
    <property type="match status" value="1"/>
</dbReference>
<dbReference type="InterPro" id="IPR000772">
    <property type="entry name" value="Ricin_B_lectin"/>
</dbReference>
<feature type="coiled-coil region" evidence="1">
    <location>
        <begin position="40"/>
        <end position="93"/>
    </location>
</feature>
<dbReference type="Pfam" id="PF22633">
    <property type="entry name" value="F5_F8_type_C_2"/>
    <property type="match status" value="1"/>
</dbReference>
<keyword evidence="2" id="KW-1133">Transmembrane helix</keyword>
<dbReference type="InterPro" id="IPR051941">
    <property type="entry name" value="BG_Antigen-Binding_Lectin"/>
</dbReference>
<dbReference type="EMBL" id="MN739934">
    <property type="protein sequence ID" value="QHT78503.1"/>
    <property type="molecule type" value="Genomic_DNA"/>
</dbReference>
<dbReference type="InterPro" id="IPR035992">
    <property type="entry name" value="Ricin_B-like_lectins"/>
</dbReference>
<organism evidence="4">
    <name type="scientific">viral metagenome</name>
    <dbReference type="NCBI Taxonomy" id="1070528"/>
    <lineage>
        <taxon>unclassified sequences</taxon>
        <taxon>metagenomes</taxon>
        <taxon>organismal metagenomes</taxon>
    </lineage>
</organism>
<dbReference type="InterPro" id="IPR000884">
    <property type="entry name" value="TSP1_rpt"/>
</dbReference>
<evidence type="ECO:0000256" key="1">
    <source>
        <dbReference type="SAM" id="Coils"/>
    </source>
</evidence>
<dbReference type="SUPFAM" id="SSF49785">
    <property type="entry name" value="Galactose-binding domain-like"/>
    <property type="match status" value="1"/>
</dbReference>
<dbReference type="Gene3D" id="2.80.10.50">
    <property type="match status" value="2"/>
</dbReference>
<proteinExistence type="predicted"/>
<reference evidence="4" key="1">
    <citation type="journal article" date="2020" name="Nature">
        <title>Giant virus diversity and host interactions through global metagenomics.</title>
        <authorList>
            <person name="Schulz F."/>
            <person name="Roux S."/>
            <person name="Paez-Espino D."/>
            <person name="Jungbluth S."/>
            <person name="Walsh D.A."/>
            <person name="Denef V.J."/>
            <person name="McMahon K.D."/>
            <person name="Konstantinidis K.T."/>
            <person name="Eloe-Fadrosh E.A."/>
            <person name="Kyrpides N.C."/>
            <person name="Woyke T."/>
        </authorList>
    </citation>
    <scope>NUCLEOTIDE SEQUENCE</scope>
    <source>
        <strain evidence="4">GVMAG-M-3300023179-92</strain>
    </source>
</reference>
<feature type="domain" description="Ricin B lectin" evidence="3">
    <location>
        <begin position="488"/>
        <end position="621"/>
    </location>
</feature>
<dbReference type="Pfam" id="PF00652">
    <property type="entry name" value="Ricin_B_lectin"/>
    <property type="match status" value="1"/>
</dbReference>
<keyword evidence="2" id="KW-0472">Membrane</keyword>
<dbReference type="PANTHER" id="PTHR45713:SF6">
    <property type="entry name" value="F5_8 TYPE C DOMAIN-CONTAINING PROTEIN"/>
    <property type="match status" value="1"/>
</dbReference>
<dbReference type="SUPFAM" id="SSF82171">
    <property type="entry name" value="DPP6 N-terminal domain-like"/>
    <property type="match status" value="1"/>
</dbReference>
<dbReference type="SUPFAM" id="SSF82895">
    <property type="entry name" value="TSP-1 type 1 repeat"/>
    <property type="match status" value="1"/>
</dbReference>
<feature type="transmembrane region" description="Helical" evidence="2">
    <location>
        <begin position="6"/>
        <end position="24"/>
    </location>
</feature>